<dbReference type="SUPFAM" id="SSF55729">
    <property type="entry name" value="Acyl-CoA N-acyltransferases (Nat)"/>
    <property type="match status" value="1"/>
</dbReference>
<protein>
    <recommendedName>
        <fullName evidence="5 6">[Ribosomal protein bS18]-alanine N-acetyltransferase</fullName>
        <ecNumber evidence="5 6">2.3.1.266</ecNumber>
    </recommendedName>
</protein>
<proteinExistence type="inferred from homology"/>
<feature type="binding site" evidence="5">
    <location>
        <begin position="68"/>
        <end position="70"/>
    </location>
    <ligand>
        <name>acetyl-CoA</name>
        <dbReference type="ChEBI" id="CHEBI:57288"/>
    </ligand>
</feature>
<evidence type="ECO:0000313" key="9">
    <source>
        <dbReference type="Proteomes" id="UP000006228"/>
    </source>
</evidence>
<evidence type="ECO:0000256" key="3">
    <source>
        <dbReference type="ARBA" id="ARBA00022679"/>
    </source>
</evidence>
<evidence type="ECO:0000256" key="6">
    <source>
        <dbReference type="RuleBase" id="RU363094"/>
    </source>
</evidence>
<dbReference type="PROSITE" id="PS51186">
    <property type="entry name" value="GNAT"/>
    <property type="match status" value="1"/>
</dbReference>
<comment type="catalytic activity">
    <reaction evidence="5 6">
        <text>N-terminal L-alanyl-[ribosomal protein bS18] + acetyl-CoA = N-terminal N(alpha)-acetyl-L-alanyl-[ribosomal protein bS18] + CoA + H(+)</text>
        <dbReference type="Rhea" id="RHEA:43756"/>
        <dbReference type="Rhea" id="RHEA-COMP:10676"/>
        <dbReference type="Rhea" id="RHEA-COMP:10677"/>
        <dbReference type="ChEBI" id="CHEBI:15378"/>
        <dbReference type="ChEBI" id="CHEBI:57287"/>
        <dbReference type="ChEBI" id="CHEBI:57288"/>
        <dbReference type="ChEBI" id="CHEBI:64718"/>
        <dbReference type="ChEBI" id="CHEBI:83683"/>
        <dbReference type="EC" id="2.3.1.266"/>
    </reaction>
</comment>
<evidence type="ECO:0000313" key="8">
    <source>
        <dbReference type="EMBL" id="EGA70115.1"/>
    </source>
</evidence>
<dbReference type="InterPro" id="IPR006464">
    <property type="entry name" value="AcTrfase_RimI/Ard1"/>
</dbReference>
<dbReference type="GeneID" id="95569410"/>
<dbReference type="NCBIfam" id="TIGR01575">
    <property type="entry name" value="rimI"/>
    <property type="match status" value="1"/>
</dbReference>
<gene>
    <name evidence="5" type="primary">rimI</name>
    <name evidence="8" type="ORF">VISI1226_17876</name>
</gene>
<reference evidence="8 9" key="1">
    <citation type="journal article" date="2012" name="Int. J. Syst. Evol. Microbiol.">
        <title>Vibrio caribbeanicus sp. nov., isolated from the marine sponge Scleritoderma cyanea.</title>
        <authorList>
            <person name="Hoffmann M."/>
            <person name="Monday S.R."/>
            <person name="Allard M.W."/>
            <person name="Strain E.A."/>
            <person name="Whittaker P."/>
            <person name="Naum M."/>
            <person name="McCarthy P.J."/>
            <person name="Lopez J.V."/>
            <person name="Fischer M."/>
            <person name="Brown E.W."/>
        </authorList>
    </citation>
    <scope>NUCLEOTIDE SEQUENCE [LARGE SCALE GENOMIC DNA]</scope>
    <source>
        <strain evidence="9">DSMZ 21326</strain>
    </source>
</reference>
<comment type="similarity">
    <text evidence="1 5 6">Belongs to the acetyltransferase family. RimI subfamily.</text>
</comment>
<dbReference type="CDD" id="cd04301">
    <property type="entry name" value="NAT_SF"/>
    <property type="match status" value="1"/>
</dbReference>
<comment type="caution">
    <text evidence="5">Lacks conserved residue(s) required for the propagation of feature annotation.</text>
</comment>
<evidence type="ECO:0000259" key="7">
    <source>
        <dbReference type="PROSITE" id="PS51186"/>
    </source>
</evidence>
<comment type="function">
    <text evidence="5 6">Acetylates the N-terminal alanine of ribosomal protein bS18.</text>
</comment>
<keyword evidence="3 5" id="KW-0808">Transferase</keyword>
<comment type="subcellular location">
    <subcellularLocation>
        <location evidence="5 6">Cytoplasm</location>
    </subcellularLocation>
</comment>
<keyword evidence="2 5" id="KW-0963">Cytoplasm</keyword>
<organism evidence="8 9">
    <name type="scientific">Vibrio sinaloensis DSM 21326</name>
    <dbReference type="NCBI Taxonomy" id="945550"/>
    <lineage>
        <taxon>Bacteria</taxon>
        <taxon>Pseudomonadati</taxon>
        <taxon>Pseudomonadota</taxon>
        <taxon>Gammaproteobacteria</taxon>
        <taxon>Vibrionales</taxon>
        <taxon>Vibrionaceae</taxon>
        <taxon>Vibrio</taxon>
        <taxon>Vibrio oreintalis group</taxon>
    </lineage>
</organism>
<evidence type="ECO:0000256" key="2">
    <source>
        <dbReference type="ARBA" id="ARBA00022490"/>
    </source>
</evidence>
<dbReference type="OrthoDB" id="9796919at2"/>
<dbReference type="PANTHER" id="PTHR43420:SF51">
    <property type="entry name" value="PEPTIDYL-LYSINE N-ACETYLTRANSFERASE YIAC"/>
    <property type="match status" value="1"/>
</dbReference>
<comment type="caution">
    <text evidence="8">The sequence shown here is derived from an EMBL/GenBank/DDBJ whole genome shotgun (WGS) entry which is preliminary data.</text>
</comment>
<dbReference type="InterPro" id="IPR043690">
    <property type="entry name" value="RimI"/>
</dbReference>
<dbReference type="GO" id="GO:0005737">
    <property type="term" value="C:cytoplasm"/>
    <property type="evidence" value="ECO:0007669"/>
    <property type="project" value="UniProtKB-SubCell"/>
</dbReference>
<dbReference type="eggNOG" id="COG0456">
    <property type="taxonomic scope" value="Bacteria"/>
</dbReference>
<dbReference type="Pfam" id="PF00583">
    <property type="entry name" value="Acetyltransf_1"/>
    <property type="match status" value="1"/>
</dbReference>
<feature type="domain" description="N-acetyltransferase" evidence="7">
    <location>
        <begin position="1"/>
        <end position="146"/>
    </location>
</feature>
<dbReference type="PANTHER" id="PTHR43420">
    <property type="entry name" value="ACETYLTRANSFERASE"/>
    <property type="match status" value="1"/>
</dbReference>
<dbReference type="HAMAP" id="MF_02210">
    <property type="entry name" value="RimI"/>
    <property type="match status" value="1"/>
</dbReference>
<name>E8M743_PHOS4</name>
<feature type="active site" description="Proton donor" evidence="5">
    <location>
        <position position="114"/>
    </location>
</feature>
<dbReference type="RefSeq" id="WP_008077089.1">
    <property type="nucleotide sequence ID" value="NZ_AEVT01000062.1"/>
</dbReference>
<evidence type="ECO:0000256" key="1">
    <source>
        <dbReference type="ARBA" id="ARBA00005395"/>
    </source>
</evidence>
<feature type="active site" description="Proton acceptor" evidence="5">
    <location>
        <position position="102"/>
    </location>
</feature>
<dbReference type="AlphaFoldDB" id="E8M743"/>
<evidence type="ECO:0000256" key="4">
    <source>
        <dbReference type="ARBA" id="ARBA00023315"/>
    </source>
</evidence>
<dbReference type="EC" id="2.3.1.266" evidence="5 6"/>
<dbReference type="InterPro" id="IPR000182">
    <property type="entry name" value="GNAT_dom"/>
</dbReference>
<sequence>MIITPLAKQHLEQVYRIECLAHSHPWSESLIGDINSRGAFHHVMLEQDKVVGYFYAQNIVGEVTLLNIAVDPTLQGKGYGKALLTALVEMSEQQRAESIWLEVRESNRSAFGLYQTIGFNEVDRRINYYPTQSGKEDAIIMSYLLL</sequence>
<accession>E8M743</accession>
<dbReference type="GO" id="GO:0008999">
    <property type="term" value="F:protein-N-terminal-alanine acetyltransferase activity"/>
    <property type="evidence" value="ECO:0007669"/>
    <property type="project" value="UniProtKB-UniRule"/>
</dbReference>
<dbReference type="Proteomes" id="UP000006228">
    <property type="component" value="Unassembled WGS sequence"/>
</dbReference>
<dbReference type="EMBL" id="AEVT01000062">
    <property type="protein sequence ID" value="EGA70115.1"/>
    <property type="molecule type" value="Genomic_DNA"/>
</dbReference>
<dbReference type="InterPro" id="IPR050680">
    <property type="entry name" value="YpeA/RimI_acetyltransf"/>
</dbReference>
<keyword evidence="4 5" id="KW-0012">Acyltransferase</keyword>
<feature type="binding site" evidence="5">
    <location>
        <position position="107"/>
    </location>
    <ligand>
        <name>acetyl-CoA</name>
        <dbReference type="ChEBI" id="CHEBI:57288"/>
    </ligand>
</feature>
<evidence type="ECO:0000256" key="5">
    <source>
        <dbReference type="HAMAP-Rule" id="MF_02210"/>
    </source>
</evidence>
<dbReference type="Gene3D" id="3.40.630.30">
    <property type="match status" value="1"/>
</dbReference>
<dbReference type="InterPro" id="IPR016181">
    <property type="entry name" value="Acyl_CoA_acyltransferase"/>
</dbReference>